<accession>A0A229NUS5</accession>
<keyword evidence="5" id="KW-0472">Membrane</keyword>
<dbReference type="EMBL" id="NMUQ01000003">
    <property type="protein sequence ID" value="OXM13663.1"/>
    <property type="molecule type" value="Genomic_DNA"/>
</dbReference>
<feature type="signal peptide" evidence="8">
    <location>
        <begin position="1"/>
        <end position="21"/>
    </location>
</feature>
<evidence type="ECO:0000259" key="9">
    <source>
        <dbReference type="Pfam" id="PF05504"/>
    </source>
</evidence>
<dbReference type="Proteomes" id="UP000215145">
    <property type="component" value="Unassembled WGS sequence"/>
</dbReference>
<evidence type="ECO:0000256" key="4">
    <source>
        <dbReference type="ARBA" id="ARBA00022729"/>
    </source>
</evidence>
<dbReference type="PANTHER" id="PTHR35789:SF1">
    <property type="entry name" value="SPORE GERMINATION PROTEIN B3"/>
    <property type="match status" value="1"/>
</dbReference>
<dbReference type="GO" id="GO:0016020">
    <property type="term" value="C:membrane"/>
    <property type="evidence" value="ECO:0007669"/>
    <property type="project" value="UniProtKB-SubCell"/>
</dbReference>
<protein>
    <submittedName>
        <fullName evidence="11">Spore gernimation protein GerC</fullName>
    </submittedName>
</protein>
<evidence type="ECO:0000256" key="7">
    <source>
        <dbReference type="ARBA" id="ARBA00023288"/>
    </source>
</evidence>
<feature type="chain" id="PRO_5039323278" evidence="8">
    <location>
        <begin position="22"/>
        <end position="396"/>
    </location>
</feature>
<evidence type="ECO:0000313" key="11">
    <source>
        <dbReference type="EMBL" id="OXM13663.1"/>
    </source>
</evidence>
<reference evidence="11 12" key="1">
    <citation type="submission" date="2017-07" db="EMBL/GenBank/DDBJ databases">
        <title>Paenibacillus herberti R33 genome sequencing and assembly.</title>
        <authorList>
            <person name="Su W."/>
        </authorList>
    </citation>
    <scope>NUCLEOTIDE SEQUENCE [LARGE SCALE GENOMIC DNA]</scope>
    <source>
        <strain evidence="11 12">R33</strain>
    </source>
</reference>
<keyword evidence="6" id="KW-0564">Palmitate</keyword>
<keyword evidence="4 8" id="KW-0732">Signal</keyword>
<comment type="subcellular location">
    <subcellularLocation>
        <location evidence="1">Membrane</location>
        <topology evidence="1">Lipid-anchor</topology>
    </subcellularLocation>
</comment>
<evidence type="ECO:0000256" key="3">
    <source>
        <dbReference type="ARBA" id="ARBA00022544"/>
    </source>
</evidence>
<dbReference type="Gene3D" id="3.30.300.210">
    <property type="entry name" value="Nutrient germinant receptor protein C, domain 3"/>
    <property type="match status" value="1"/>
</dbReference>
<evidence type="ECO:0000256" key="5">
    <source>
        <dbReference type="ARBA" id="ARBA00023136"/>
    </source>
</evidence>
<dbReference type="OrthoDB" id="9816067at2"/>
<dbReference type="NCBIfam" id="TIGR02887">
    <property type="entry name" value="spore_ger_x_C"/>
    <property type="match status" value="1"/>
</dbReference>
<comment type="similarity">
    <text evidence="2">Belongs to the GerABKC lipoprotein family.</text>
</comment>
<evidence type="ECO:0000313" key="12">
    <source>
        <dbReference type="Proteomes" id="UP000215145"/>
    </source>
</evidence>
<dbReference type="InterPro" id="IPR008844">
    <property type="entry name" value="Spore_GerAC-like"/>
</dbReference>
<sequence>MLRKTALVLACLLMLSGCWSRRELNDLLIVLGIGIDWADGEYLVSYQVVNPNEISNKSSTNSRAPGTLFQGRGNTVFEAARSLTARSPRLMYLGHLQMLVVSEEVARRGISGAVDNPLRDHEVRMDYNVVLARGARAEDLLKLYTPLEKLPTYSMQQSLKVSEKAWAPTVAINMDRMLNMLESDGQQLVLTGIEIVGDREKADKRSNLDGFEPASFYRYRGIGAFKGNRLIGWLNEKESKGYSDLTDILGSTSIEVPCENGHYTGVEVTSSNTQITPEMKNGNITFLVKIHSSGDVVENSCKSLNLIDPATFPMLEEKTASVIKDNAMAVVKWSRSHQTDILGFGSLLEKKYPAYWKKAKEEWEQGGFLDSQIKYTIEMKINTTGTIGNSVSPKMN</sequence>
<keyword evidence="12" id="KW-1185">Reference proteome</keyword>
<keyword evidence="7" id="KW-0449">Lipoprotein</keyword>
<evidence type="ECO:0000259" key="10">
    <source>
        <dbReference type="Pfam" id="PF25198"/>
    </source>
</evidence>
<comment type="caution">
    <text evidence="11">The sequence shown here is derived from an EMBL/GenBank/DDBJ whole genome shotgun (WGS) entry which is preliminary data.</text>
</comment>
<keyword evidence="3" id="KW-0309">Germination</keyword>
<dbReference type="RefSeq" id="WP_089526367.1">
    <property type="nucleotide sequence ID" value="NZ_NMUQ01000003.1"/>
</dbReference>
<gene>
    <name evidence="11" type="ORF">CGZ75_21835</name>
</gene>
<dbReference type="InterPro" id="IPR057336">
    <property type="entry name" value="GerAC_N"/>
</dbReference>
<organism evidence="11 12">
    <name type="scientific">Paenibacillus herberti</name>
    <dbReference type="NCBI Taxonomy" id="1619309"/>
    <lineage>
        <taxon>Bacteria</taxon>
        <taxon>Bacillati</taxon>
        <taxon>Bacillota</taxon>
        <taxon>Bacilli</taxon>
        <taxon>Bacillales</taxon>
        <taxon>Paenibacillaceae</taxon>
        <taxon>Paenibacillus</taxon>
    </lineage>
</organism>
<dbReference type="AlphaFoldDB" id="A0A229NUS5"/>
<feature type="domain" description="Spore germination protein N-terminal" evidence="10">
    <location>
        <begin position="21"/>
        <end position="194"/>
    </location>
</feature>
<name>A0A229NUS5_9BACL</name>
<dbReference type="Pfam" id="PF25198">
    <property type="entry name" value="Spore_GerAC_N"/>
    <property type="match status" value="1"/>
</dbReference>
<evidence type="ECO:0000256" key="2">
    <source>
        <dbReference type="ARBA" id="ARBA00007886"/>
    </source>
</evidence>
<feature type="domain" description="Spore germination GerAC-like C-terminal" evidence="9">
    <location>
        <begin position="221"/>
        <end position="385"/>
    </location>
</feature>
<dbReference type="GO" id="GO:0009847">
    <property type="term" value="P:spore germination"/>
    <property type="evidence" value="ECO:0007669"/>
    <property type="project" value="InterPro"/>
</dbReference>
<dbReference type="PROSITE" id="PS51257">
    <property type="entry name" value="PROKAR_LIPOPROTEIN"/>
    <property type="match status" value="1"/>
</dbReference>
<evidence type="ECO:0000256" key="8">
    <source>
        <dbReference type="SAM" id="SignalP"/>
    </source>
</evidence>
<dbReference type="InterPro" id="IPR038501">
    <property type="entry name" value="Spore_GerAC_C_sf"/>
</dbReference>
<evidence type="ECO:0000256" key="6">
    <source>
        <dbReference type="ARBA" id="ARBA00023139"/>
    </source>
</evidence>
<dbReference type="InterPro" id="IPR046953">
    <property type="entry name" value="Spore_GerAC-like_C"/>
</dbReference>
<dbReference type="Pfam" id="PF05504">
    <property type="entry name" value="Spore_GerAC"/>
    <property type="match status" value="1"/>
</dbReference>
<evidence type="ECO:0000256" key="1">
    <source>
        <dbReference type="ARBA" id="ARBA00004635"/>
    </source>
</evidence>
<proteinExistence type="inferred from homology"/>
<dbReference type="PANTHER" id="PTHR35789">
    <property type="entry name" value="SPORE GERMINATION PROTEIN B3"/>
    <property type="match status" value="1"/>
</dbReference>